<dbReference type="PANTHER" id="PTHR11102:SF160">
    <property type="entry name" value="ERAD-ASSOCIATED E3 UBIQUITIN-PROTEIN LIGASE COMPONENT HRD3"/>
    <property type="match status" value="1"/>
</dbReference>
<organism evidence="1 2">
    <name type="scientific">Methylobacillus flagellatus (strain ATCC 51484 / DSM 6875 / VKM B-1610 / KT)</name>
    <dbReference type="NCBI Taxonomy" id="265072"/>
    <lineage>
        <taxon>Bacteria</taxon>
        <taxon>Pseudomonadati</taxon>
        <taxon>Pseudomonadota</taxon>
        <taxon>Betaproteobacteria</taxon>
        <taxon>Nitrosomonadales</taxon>
        <taxon>Methylophilaceae</taxon>
        <taxon>Methylobacillus</taxon>
    </lineage>
</organism>
<sequence length="307" mass="34533">MSSRSAPFITPEHLNNISAEELKRRLAGDPFEAVQWIKALAERGEAEAQVLLGQAYLDGYGLEPDPRQARIWFRKAAEAGHLLGMNMLGRAYDQGWGGPVDHACAAYWFRTAANQGLDWGMYNYGHLLLHGLGVEKNEREAFDWYNKAAELGHAKSLGVVGRFFEEGWLGERDQEKAFDYYRRSAEAGDFRGQYNYALMLSERGQMEGALQWMREALGNAHMAFTRTMAANLLKHPHPVLYQVGMEALHKCALRGNAHDAYAYAKFLLAQGAGNIANLSLGRWWLRCAARQGHTQAQQEVDFHISLS</sequence>
<dbReference type="PANTHER" id="PTHR11102">
    <property type="entry name" value="SEL-1-LIKE PROTEIN"/>
    <property type="match status" value="1"/>
</dbReference>
<evidence type="ECO:0000313" key="2">
    <source>
        <dbReference type="Proteomes" id="UP000002440"/>
    </source>
</evidence>
<dbReference type="InterPro" id="IPR050767">
    <property type="entry name" value="Sel1_AlgK"/>
</dbReference>
<dbReference type="InterPro" id="IPR011990">
    <property type="entry name" value="TPR-like_helical_dom_sf"/>
</dbReference>
<dbReference type="Gene3D" id="1.25.40.10">
    <property type="entry name" value="Tetratricopeptide repeat domain"/>
    <property type="match status" value="1"/>
</dbReference>
<dbReference type="SMART" id="SM00671">
    <property type="entry name" value="SEL1"/>
    <property type="match status" value="5"/>
</dbReference>
<dbReference type="eggNOG" id="COG0790">
    <property type="taxonomic scope" value="Bacteria"/>
</dbReference>
<dbReference type="EMBL" id="CP000284">
    <property type="protein sequence ID" value="ABE50995.1"/>
    <property type="molecule type" value="Genomic_DNA"/>
</dbReference>
<evidence type="ECO:0000313" key="1">
    <source>
        <dbReference type="EMBL" id="ABE50995.1"/>
    </source>
</evidence>
<dbReference type="InterPro" id="IPR006597">
    <property type="entry name" value="Sel1-like"/>
</dbReference>
<gene>
    <name evidence="1" type="ordered locus">Mfla_2732</name>
</gene>
<dbReference type="AlphaFoldDB" id="Q1GXP2"/>
<dbReference type="OrthoDB" id="5365194at2"/>
<dbReference type="HOGENOM" id="CLU_000288_36_4_4"/>
<accession>Q1GXP2</accession>
<dbReference type="Pfam" id="PF08238">
    <property type="entry name" value="Sel1"/>
    <property type="match status" value="5"/>
</dbReference>
<keyword evidence="2" id="KW-1185">Reference proteome</keyword>
<protein>
    <submittedName>
        <fullName evidence="1">Sel1</fullName>
    </submittedName>
</protein>
<dbReference type="Proteomes" id="UP000002440">
    <property type="component" value="Chromosome"/>
</dbReference>
<dbReference type="RefSeq" id="WP_011480948.1">
    <property type="nucleotide sequence ID" value="NC_007947.1"/>
</dbReference>
<dbReference type="SUPFAM" id="SSF81901">
    <property type="entry name" value="HCP-like"/>
    <property type="match status" value="1"/>
</dbReference>
<name>Q1GXP2_METFK</name>
<proteinExistence type="predicted"/>
<dbReference type="KEGG" id="mfa:Mfla_2732"/>
<dbReference type="STRING" id="265072.Mfla_2732"/>
<reference evidence="1 2" key="1">
    <citation type="submission" date="2006-03" db="EMBL/GenBank/DDBJ databases">
        <title>Complete sequence of Methylobacillus flagellatus KT.</title>
        <authorList>
            <consortium name="US DOE Joint Genome Institute"/>
            <person name="Copeland A."/>
            <person name="Lucas S."/>
            <person name="Lapidus A."/>
            <person name="Barry K."/>
            <person name="Detter J.C."/>
            <person name="Glavina del Rio T."/>
            <person name="Hammon N."/>
            <person name="Israni S."/>
            <person name="Dalin E."/>
            <person name="Tice H."/>
            <person name="Pitluck S."/>
            <person name="Brettin T."/>
            <person name="Bruce D."/>
            <person name="Han C."/>
            <person name="Tapia R."/>
            <person name="Saunders E."/>
            <person name="Gilna P."/>
            <person name="Schmutz J."/>
            <person name="Larimer F."/>
            <person name="Land M."/>
            <person name="Kyrpides N."/>
            <person name="Anderson I."/>
            <person name="Richardson P."/>
        </authorList>
    </citation>
    <scope>NUCLEOTIDE SEQUENCE [LARGE SCALE GENOMIC DNA]</scope>
    <source>
        <strain evidence="2">KT / ATCC 51484 / DSM 6875</strain>
    </source>
</reference>